<proteinExistence type="predicted"/>
<dbReference type="EMBL" id="OB664071">
    <property type="protein sequence ID" value="CAD7231970.1"/>
    <property type="molecule type" value="Genomic_DNA"/>
</dbReference>
<gene>
    <name evidence="1" type="ORF">CTOB1V02_LOCUS9813</name>
</gene>
<name>A0A7R8WHU4_9CRUS</name>
<evidence type="ECO:0000313" key="1">
    <source>
        <dbReference type="EMBL" id="CAD7231970.1"/>
    </source>
</evidence>
<organism evidence="1">
    <name type="scientific">Cyprideis torosa</name>
    <dbReference type="NCBI Taxonomy" id="163714"/>
    <lineage>
        <taxon>Eukaryota</taxon>
        <taxon>Metazoa</taxon>
        <taxon>Ecdysozoa</taxon>
        <taxon>Arthropoda</taxon>
        <taxon>Crustacea</taxon>
        <taxon>Oligostraca</taxon>
        <taxon>Ostracoda</taxon>
        <taxon>Podocopa</taxon>
        <taxon>Podocopida</taxon>
        <taxon>Cytherocopina</taxon>
        <taxon>Cytheroidea</taxon>
        <taxon>Cytherideidae</taxon>
        <taxon>Cyprideis</taxon>
    </lineage>
</organism>
<accession>A0A7R8WHU4</accession>
<dbReference type="AlphaFoldDB" id="A0A7R8WHU4"/>
<reference evidence="1" key="1">
    <citation type="submission" date="2020-11" db="EMBL/GenBank/DDBJ databases">
        <authorList>
            <person name="Tran Van P."/>
        </authorList>
    </citation>
    <scope>NUCLEOTIDE SEQUENCE</scope>
</reference>
<protein>
    <submittedName>
        <fullName evidence="1">Uncharacterized protein</fullName>
    </submittedName>
</protein>
<sequence>MATFHSHRGWLFSRGGVSSCRSDGLLAGAVEEECSSRNETIIHNPALPFIGDLRQLPFRDDNGILVNGFVPKDATDITISLQNAEKNPSMVFAREYLKESA</sequence>